<dbReference type="KEGG" id="mic:Mic7113_1580"/>
<protein>
    <submittedName>
        <fullName evidence="1">Uncharacterized protein</fullName>
    </submittedName>
</protein>
<organism evidence="1 2">
    <name type="scientific">Allocoleopsis franciscana PCC 7113</name>
    <dbReference type="NCBI Taxonomy" id="1173027"/>
    <lineage>
        <taxon>Bacteria</taxon>
        <taxon>Bacillati</taxon>
        <taxon>Cyanobacteriota</taxon>
        <taxon>Cyanophyceae</taxon>
        <taxon>Coleofasciculales</taxon>
        <taxon>Coleofasciculaceae</taxon>
        <taxon>Allocoleopsis</taxon>
        <taxon>Allocoleopsis franciscana</taxon>
    </lineage>
</organism>
<keyword evidence="2" id="KW-1185">Reference proteome</keyword>
<evidence type="ECO:0000313" key="2">
    <source>
        <dbReference type="Proteomes" id="UP000010471"/>
    </source>
</evidence>
<dbReference type="AlphaFoldDB" id="K9WCG5"/>
<sequence>MITLQESKAQHTVSDIVKCLNEVTKITIPLRSSGAKSVTEVSFRCPG</sequence>
<proteinExistence type="predicted"/>
<dbReference type="Proteomes" id="UP000010471">
    <property type="component" value="Chromosome"/>
</dbReference>
<name>K9WCG5_9CYAN</name>
<dbReference type="HOGENOM" id="CLU_3170268_0_0_3"/>
<dbReference type="EMBL" id="CP003630">
    <property type="protein sequence ID" value="AFZ17454.1"/>
    <property type="molecule type" value="Genomic_DNA"/>
</dbReference>
<gene>
    <name evidence="1" type="ORF">Mic7113_1580</name>
</gene>
<evidence type="ECO:0000313" key="1">
    <source>
        <dbReference type="EMBL" id="AFZ17454.1"/>
    </source>
</evidence>
<accession>K9WCG5</accession>
<reference evidence="1 2" key="1">
    <citation type="submission" date="2012-06" db="EMBL/GenBank/DDBJ databases">
        <title>Finished chromosome of genome of Microcoleus sp. PCC 7113.</title>
        <authorList>
            <consortium name="US DOE Joint Genome Institute"/>
            <person name="Gugger M."/>
            <person name="Coursin T."/>
            <person name="Rippka R."/>
            <person name="Tandeau De Marsac N."/>
            <person name="Huntemann M."/>
            <person name="Wei C.-L."/>
            <person name="Han J."/>
            <person name="Detter J.C."/>
            <person name="Han C."/>
            <person name="Tapia R."/>
            <person name="Chen A."/>
            <person name="Kyrpides N."/>
            <person name="Mavromatis K."/>
            <person name="Markowitz V."/>
            <person name="Szeto E."/>
            <person name="Ivanova N."/>
            <person name="Pagani I."/>
            <person name="Pati A."/>
            <person name="Goodwin L."/>
            <person name="Nordberg H.P."/>
            <person name="Cantor M.N."/>
            <person name="Hua S.X."/>
            <person name="Woyke T."/>
            <person name="Kerfeld C.A."/>
        </authorList>
    </citation>
    <scope>NUCLEOTIDE SEQUENCE [LARGE SCALE GENOMIC DNA]</scope>
    <source>
        <strain evidence="1 2">PCC 7113</strain>
    </source>
</reference>